<proteinExistence type="predicted"/>
<name>A0A7J7EV11_DICBM</name>
<keyword evidence="2" id="KW-1185">Reference proteome</keyword>
<evidence type="ECO:0000313" key="2">
    <source>
        <dbReference type="Proteomes" id="UP000551758"/>
    </source>
</evidence>
<protein>
    <submittedName>
        <fullName evidence="1">Uncharacterized protein</fullName>
    </submittedName>
</protein>
<dbReference type="AlphaFoldDB" id="A0A7J7EV11"/>
<sequence length="92" mass="10046">GSSGSDLPSAGVTAHQATEPASCTYVSKNSHQISSKVDLCSQRHYFICQADALSDQDASYERNEINSHLLWRPKKTKAEMAITRDKMTSGTV</sequence>
<organism evidence="1 2">
    <name type="scientific">Diceros bicornis minor</name>
    <name type="common">South-central black rhinoceros</name>
    <dbReference type="NCBI Taxonomy" id="77932"/>
    <lineage>
        <taxon>Eukaryota</taxon>
        <taxon>Metazoa</taxon>
        <taxon>Chordata</taxon>
        <taxon>Craniata</taxon>
        <taxon>Vertebrata</taxon>
        <taxon>Euteleostomi</taxon>
        <taxon>Mammalia</taxon>
        <taxon>Eutheria</taxon>
        <taxon>Laurasiatheria</taxon>
        <taxon>Perissodactyla</taxon>
        <taxon>Rhinocerotidae</taxon>
        <taxon>Diceros</taxon>
    </lineage>
</organism>
<comment type="caution">
    <text evidence="1">The sequence shown here is derived from an EMBL/GenBank/DDBJ whole genome shotgun (WGS) entry which is preliminary data.</text>
</comment>
<feature type="non-terminal residue" evidence="1">
    <location>
        <position position="92"/>
    </location>
</feature>
<reference evidence="1 2" key="1">
    <citation type="journal article" date="2020" name="Mol. Biol. Evol.">
        <title>Interspecific Gene Flow and the Evolution of Specialization in Black and White Rhinoceros.</title>
        <authorList>
            <person name="Moodley Y."/>
            <person name="Westbury M.V."/>
            <person name="Russo I.M."/>
            <person name="Gopalakrishnan S."/>
            <person name="Rakotoarivelo A."/>
            <person name="Olsen R.A."/>
            <person name="Prost S."/>
            <person name="Tunstall T."/>
            <person name="Ryder O.A."/>
            <person name="Dalen L."/>
            <person name="Bruford M.W."/>
        </authorList>
    </citation>
    <scope>NUCLEOTIDE SEQUENCE [LARGE SCALE GENOMIC DNA]</scope>
    <source>
        <strain evidence="1">SBR-YM</strain>
        <tissue evidence="1">Skin</tissue>
    </source>
</reference>
<dbReference type="Proteomes" id="UP000551758">
    <property type="component" value="Unassembled WGS sequence"/>
</dbReference>
<evidence type="ECO:0000313" key="1">
    <source>
        <dbReference type="EMBL" id="KAF5919533.1"/>
    </source>
</evidence>
<dbReference type="EMBL" id="JACDTQ010002243">
    <property type="protein sequence ID" value="KAF5919533.1"/>
    <property type="molecule type" value="Genomic_DNA"/>
</dbReference>
<accession>A0A7J7EV11</accession>
<gene>
    <name evidence="1" type="ORF">HPG69_000132</name>
</gene>